<evidence type="ECO:0000313" key="3">
    <source>
        <dbReference type="EMBL" id="MFM0001921.1"/>
    </source>
</evidence>
<dbReference type="PANTHER" id="PTHR46268:SF6">
    <property type="entry name" value="UNIVERSAL STRESS PROTEIN UP12"/>
    <property type="match status" value="1"/>
</dbReference>
<feature type="domain" description="UspA" evidence="2">
    <location>
        <begin position="1"/>
        <end position="140"/>
    </location>
</feature>
<evidence type="ECO:0000256" key="1">
    <source>
        <dbReference type="ARBA" id="ARBA00008791"/>
    </source>
</evidence>
<dbReference type="InterPro" id="IPR006015">
    <property type="entry name" value="Universal_stress_UspA"/>
</dbReference>
<sequence>MFSKILVAISASSADTVLASAIEAARKYDAQIVALHVVDPTPSYLGAADDNFGLIVEAMSAHGRKVVAHVRNVLDDQAPEAEVRMVMLPMCGMTVGRAIAAVAEETGADLILLGERSTSRWRWLSEDVASEVVRRSGRPVQIAADAIALSSARHAGERWADVFTARRRPAKSRVRACI</sequence>
<dbReference type="Proteomes" id="UP001629230">
    <property type="component" value="Unassembled WGS sequence"/>
</dbReference>
<dbReference type="Pfam" id="PF00582">
    <property type="entry name" value="Usp"/>
    <property type="match status" value="1"/>
</dbReference>
<dbReference type="PRINTS" id="PR01438">
    <property type="entry name" value="UNVRSLSTRESS"/>
</dbReference>
<dbReference type="InterPro" id="IPR014729">
    <property type="entry name" value="Rossmann-like_a/b/a_fold"/>
</dbReference>
<keyword evidence="4" id="KW-1185">Reference proteome</keyword>
<organism evidence="3 4">
    <name type="scientific">Paraburkholderia dipogonis</name>
    <dbReference type="NCBI Taxonomy" id="1211383"/>
    <lineage>
        <taxon>Bacteria</taxon>
        <taxon>Pseudomonadati</taxon>
        <taxon>Pseudomonadota</taxon>
        <taxon>Betaproteobacteria</taxon>
        <taxon>Burkholderiales</taxon>
        <taxon>Burkholderiaceae</taxon>
        <taxon>Paraburkholderia</taxon>
    </lineage>
</organism>
<dbReference type="RefSeq" id="WP_408177358.1">
    <property type="nucleotide sequence ID" value="NZ_JAQQEZ010000007.1"/>
</dbReference>
<comment type="similarity">
    <text evidence="1">Belongs to the universal stress protein A family.</text>
</comment>
<name>A0ABW9AQA0_9BURK</name>
<dbReference type="CDD" id="cd00293">
    <property type="entry name" value="USP-like"/>
    <property type="match status" value="1"/>
</dbReference>
<gene>
    <name evidence="3" type="ORF">PQR57_12905</name>
</gene>
<dbReference type="Gene3D" id="3.40.50.620">
    <property type="entry name" value="HUPs"/>
    <property type="match status" value="1"/>
</dbReference>
<evidence type="ECO:0000259" key="2">
    <source>
        <dbReference type="Pfam" id="PF00582"/>
    </source>
</evidence>
<evidence type="ECO:0000313" key="4">
    <source>
        <dbReference type="Proteomes" id="UP001629230"/>
    </source>
</evidence>
<proteinExistence type="inferred from homology"/>
<comment type="caution">
    <text evidence="3">The sequence shown here is derived from an EMBL/GenBank/DDBJ whole genome shotgun (WGS) entry which is preliminary data.</text>
</comment>
<protein>
    <submittedName>
        <fullName evidence="3">Universal stress protein</fullName>
    </submittedName>
</protein>
<dbReference type="PANTHER" id="PTHR46268">
    <property type="entry name" value="STRESS RESPONSE PROTEIN NHAX"/>
    <property type="match status" value="1"/>
</dbReference>
<accession>A0ABW9AQA0</accession>
<reference evidence="3 4" key="1">
    <citation type="journal article" date="2024" name="Chem. Sci.">
        <title>Discovery of megapolipeptins by genome mining of a Burkholderiales bacteria collection.</title>
        <authorList>
            <person name="Paulo B.S."/>
            <person name="Recchia M.J.J."/>
            <person name="Lee S."/>
            <person name="Fergusson C.H."/>
            <person name="Romanowski S.B."/>
            <person name="Hernandez A."/>
            <person name="Krull N."/>
            <person name="Liu D.Y."/>
            <person name="Cavanagh H."/>
            <person name="Bos A."/>
            <person name="Gray C.A."/>
            <person name="Murphy B.T."/>
            <person name="Linington R.G."/>
            <person name="Eustaquio A.S."/>
        </authorList>
    </citation>
    <scope>NUCLEOTIDE SEQUENCE [LARGE SCALE GENOMIC DNA]</scope>
    <source>
        <strain evidence="3 4">RL17-350-BIC-A</strain>
    </source>
</reference>
<dbReference type="EMBL" id="JAQQEZ010000007">
    <property type="protein sequence ID" value="MFM0001921.1"/>
    <property type="molecule type" value="Genomic_DNA"/>
</dbReference>
<dbReference type="InterPro" id="IPR006016">
    <property type="entry name" value="UspA"/>
</dbReference>
<dbReference type="SUPFAM" id="SSF52402">
    <property type="entry name" value="Adenine nucleotide alpha hydrolases-like"/>
    <property type="match status" value="1"/>
</dbReference>